<feature type="compositionally biased region" description="Pro residues" evidence="1">
    <location>
        <begin position="78"/>
        <end position="89"/>
    </location>
</feature>
<dbReference type="Pfam" id="PF07923">
    <property type="entry name" value="N1221"/>
    <property type="match status" value="1"/>
</dbReference>
<evidence type="ECO:0000256" key="1">
    <source>
        <dbReference type="SAM" id="MobiDB-lite"/>
    </source>
</evidence>
<dbReference type="InterPro" id="IPR040185">
    <property type="entry name" value="Far11/STRP"/>
</dbReference>
<dbReference type="PANTHER" id="PTHR13239:SF4">
    <property type="entry name" value="AT25231P"/>
    <property type="match status" value="1"/>
</dbReference>
<dbReference type="GO" id="GO:0007010">
    <property type="term" value="P:cytoskeleton organization"/>
    <property type="evidence" value="ECO:0007669"/>
    <property type="project" value="TreeGrafter"/>
</dbReference>
<feature type="domain" description="Far11/STRP C-terminal" evidence="3">
    <location>
        <begin position="565"/>
        <end position="1043"/>
    </location>
</feature>
<protein>
    <submittedName>
        <fullName evidence="4">Factor arrest protein 11</fullName>
    </submittedName>
</protein>
<feature type="region of interest" description="Disordered" evidence="1">
    <location>
        <begin position="813"/>
        <end position="848"/>
    </location>
</feature>
<dbReference type="Proteomes" id="UP001310594">
    <property type="component" value="Unassembled WGS sequence"/>
</dbReference>
<sequence>MDEVENPDLPAAGESSPTLRPIEQEDGDDIILNKPGIDTAEAEGLVDSGNPSPVSLPALPSPRTKASARPPLSREGSVPPPQQPPPAPPTQQVENGTIDYTQDPPDSLTLADLKRIRSTFPTAPAPPKQELFTDEKVYDFEYQDAQSLPAELEEWFTYSDEEEVKLRKCKAIFNQVWRAEPGHGDKDWLDVSEEVQKKFVAREIQSLRDGNSSVTSLMMLVYVGLGVWEETAGRENGTVLGKLFPSSHFPGARLDEYDASGLQIQWIVTMVETLHQCDGLKVLYECLRRVCEDSFAESPIEQQPSRNDSQPKRGEESMELWCCLTLMYLFIEVARTTEGADGRALKKDILALDPKLVNYFTQIVGRLRWDDVAPVPLTKMLLLAWKTILVTFGGIAEVERVKTTLRNSDDADDKANEKDKRGQPLITASPLDYHLFRQEINSKYPAYQPPPLIFPLEPENNSILPPLKHRRASYASSDMSFSQAVGTHSIMHQPVHIATPAPSPPPSPATGPMGKGGKKVNYQTNQLFPFLYPPLDESSAALGGKGSPILQETWAGKKWEGVDVPASIQEAAELFRGRCRVKRSMRQMWEVRGQFMEFERGWKIDGGGSDDDADLDDDFELISKPSAPEKQTALQGKPVPLTEEQKKLDAVQDYYRDSLPHMQSFVIVMLRAFLQNMVDVTNKKGQNGGLQPGISFNEVNGLTNGSARPMENGVHHEDPIENTAEEVDKLRSQEIACKALSGILILLLKWFKVSHVLMHEYLTQLLLDSNYLPVALKYWNEQEIGRVIHYRSDGGEENEKSFFYFCRTNSRQGLPDSGKGEESEDEAAPPPIRRVRESETSADEVPLSPTSLGLQDATGLENTNLLPEVDELGYPITPLPSTPIKSYSWRNLFTSINYLRILQKLTRRKTHRALLLVSYKSSTMLRKTLKIPVQPLRYYTLKLFKTQVPFCGRKWRQSNMKVITAVWLSVPAELRDDWLSGGGGGMGGVGGMGDVDGTVEDALPLEQAVRGLVHWWNVKNFPETMGVDKGLLEEESDFFQRELERMGVQEDLEEEALAEEEMNGIGAAEEAWRGPIEGY</sequence>
<evidence type="ECO:0000259" key="2">
    <source>
        <dbReference type="SMART" id="SM01292"/>
    </source>
</evidence>
<dbReference type="GO" id="GO:0005829">
    <property type="term" value="C:cytosol"/>
    <property type="evidence" value="ECO:0007669"/>
    <property type="project" value="TreeGrafter"/>
</dbReference>
<dbReference type="InterPro" id="IPR021819">
    <property type="entry name" value="Far11/STRP_C"/>
</dbReference>
<gene>
    <name evidence="4" type="primary">FAR11</name>
    <name evidence="4" type="ORF">LTR97_003868</name>
</gene>
<comment type="caution">
    <text evidence="4">The sequence shown here is derived from an EMBL/GenBank/DDBJ whole genome shotgun (WGS) entry which is preliminary data.</text>
</comment>
<dbReference type="EMBL" id="JAVRQU010000005">
    <property type="protein sequence ID" value="KAK5702922.1"/>
    <property type="molecule type" value="Genomic_DNA"/>
</dbReference>
<dbReference type="AlphaFoldDB" id="A0AAN7VTK2"/>
<proteinExistence type="predicted"/>
<organism evidence="4 5">
    <name type="scientific">Elasticomyces elasticus</name>
    <dbReference type="NCBI Taxonomy" id="574655"/>
    <lineage>
        <taxon>Eukaryota</taxon>
        <taxon>Fungi</taxon>
        <taxon>Dikarya</taxon>
        <taxon>Ascomycota</taxon>
        <taxon>Pezizomycotina</taxon>
        <taxon>Dothideomycetes</taxon>
        <taxon>Dothideomycetidae</taxon>
        <taxon>Mycosphaerellales</taxon>
        <taxon>Teratosphaeriaceae</taxon>
        <taxon>Elasticomyces</taxon>
    </lineage>
</organism>
<evidence type="ECO:0000313" key="5">
    <source>
        <dbReference type="Proteomes" id="UP001310594"/>
    </source>
</evidence>
<dbReference type="SMART" id="SM01292">
    <property type="entry name" value="N1221"/>
    <property type="match status" value="1"/>
</dbReference>
<feature type="region of interest" description="Disordered" evidence="1">
    <location>
        <begin position="1"/>
        <end position="107"/>
    </location>
</feature>
<dbReference type="InterPro" id="IPR012486">
    <property type="entry name" value="Far11/STRP_N"/>
</dbReference>
<dbReference type="SMART" id="SM01293">
    <property type="entry name" value="DUF3402"/>
    <property type="match status" value="1"/>
</dbReference>
<feature type="compositionally biased region" description="Low complexity" evidence="1">
    <location>
        <begin position="51"/>
        <end position="62"/>
    </location>
</feature>
<dbReference type="Pfam" id="PF11882">
    <property type="entry name" value="DUF3402"/>
    <property type="match status" value="1"/>
</dbReference>
<evidence type="ECO:0000259" key="3">
    <source>
        <dbReference type="SMART" id="SM01293"/>
    </source>
</evidence>
<reference evidence="4" key="1">
    <citation type="submission" date="2023-08" db="EMBL/GenBank/DDBJ databases">
        <title>Black Yeasts Isolated from many extreme environments.</title>
        <authorList>
            <person name="Coleine C."/>
            <person name="Stajich J.E."/>
            <person name="Selbmann L."/>
        </authorList>
    </citation>
    <scope>NUCLEOTIDE SEQUENCE</scope>
    <source>
        <strain evidence="4">CCFEE 5810</strain>
    </source>
</reference>
<evidence type="ECO:0000313" key="4">
    <source>
        <dbReference type="EMBL" id="KAK5702922.1"/>
    </source>
</evidence>
<name>A0AAN7VTK2_9PEZI</name>
<feature type="domain" description="Far11/STRP N-terminal" evidence="2">
    <location>
        <begin position="135"/>
        <end position="460"/>
    </location>
</feature>
<dbReference type="PANTHER" id="PTHR13239">
    <property type="entry name" value="PROTEIN REQUIRED FOR HYPHAL ANASTOMOSIS HAM-2"/>
    <property type="match status" value="1"/>
</dbReference>
<accession>A0AAN7VTK2</accession>